<dbReference type="Proteomes" id="UP000235145">
    <property type="component" value="Unassembled WGS sequence"/>
</dbReference>
<proteinExistence type="predicted"/>
<dbReference type="AlphaFoldDB" id="A0A9R1UTN9"/>
<organism evidence="1 2">
    <name type="scientific">Lactuca sativa</name>
    <name type="common">Garden lettuce</name>
    <dbReference type="NCBI Taxonomy" id="4236"/>
    <lineage>
        <taxon>Eukaryota</taxon>
        <taxon>Viridiplantae</taxon>
        <taxon>Streptophyta</taxon>
        <taxon>Embryophyta</taxon>
        <taxon>Tracheophyta</taxon>
        <taxon>Spermatophyta</taxon>
        <taxon>Magnoliopsida</taxon>
        <taxon>eudicotyledons</taxon>
        <taxon>Gunneridae</taxon>
        <taxon>Pentapetalae</taxon>
        <taxon>asterids</taxon>
        <taxon>campanulids</taxon>
        <taxon>Asterales</taxon>
        <taxon>Asteraceae</taxon>
        <taxon>Cichorioideae</taxon>
        <taxon>Cichorieae</taxon>
        <taxon>Lactucinae</taxon>
        <taxon>Lactuca</taxon>
    </lineage>
</organism>
<gene>
    <name evidence="1" type="ORF">LSAT_V11C800403720</name>
</gene>
<accession>A0A9R1UTN9</accession>
<protein>
    <submittedName>
        <fullName evidence="1">Uncharacterized protein</fullName>
    </submittedName>
</protein>
<sequence length="123" mass="14021">MADLTHLFNNILHQLSNEDMVRVSLLYMLEQGFLGKCPRQLVTNECMTLVSNLQEFNRADWGFHLQIVYSVFDKTEDHLNPNAPRILIMETFPNSSIASSPIPGAIPRAVAYPRMRCLQTPNC</sequence>
<comment type="caution">
    <text evidence="1">The sequence shown here is derived from an EMBL/GenBank/DDBJ whole genome shotgun (WGS) entry which is preliminary data.</text>
</comment>
<reference evidence="1 2" key="1">
    <citation type="journal article" date="2017" name="Nat. Commun.">
        <title>Genome assembly with in vitro proximity ligation data and whole-genome triplication in lettuce.</title>
        <authorList>
            <person name="Reyes-Chin-Wo S."/>
            <person name="Wang Z."/>
            <person name="Yang X."/>
            <person name="Kozik A."/>
            <person name="Arikit S."/>
            <person name="Song C."/>
            <person name="Xia L."/>
            <person name="Froenicke L."/>
            <person name="Lavelle D.O."/>
            <person name="Truco M.J."/>
            <person name="Xia R."/>
            <person name="Zhu S."/>
            <person name="Xu C."/>
            <person name="Xu H."/>
            <person name="Xu X."/>
            <person name="Cox K."/>
            <person name="Korf I."/>
            <person name="Meyers B.C."/>
            <person name="Michelmore R.W."/>
        </authorList>
    </citation>
    <scope>NUCLEOTIDE SEQUENCE [LARGE SCALE GENOMIC DNA]</scope>
    <source>
        <strain evidence="2">cv. Salinas</strain>
        <tissue evidence="1">Seedlings</tissue>
    </source>
</reference>
<evidence type="ECO:0000313" key="2">
    <source>
        <dbReference type="Proteomes" id="UP000235145"/>
    </source>
</evidence>
<dbReference type="EMBL" id="NBSK02000008">
    <property type="protein sequence ID" value="KAJ0193079.1"/>
    <property type="molecule type" value="Genomic_DNA"/>
</dbReference>
<evidence type="ECO:0000313" key="1">
    <source>
        <dbReference type="EMBL" id="KAJ0193079.1"/>
    </source>
</evidence>
<name>A0A9R1UTN9_LACSA</name>
<keyword evidence="2" id="KW-1185">Reference proteome</keyword>